<keyword evidence="6" id="KW-1185">Reference proteome</keyword>
<dbReference type="SUPFAM" id="SSF46689">
    <property type="entry name" value="Homeodomain-like"/>
    <property type="match status" value="1"/>
</dbReference>
<evidence type="ECO:0000256" key="3">
    <source>
        <dbReference type="PROSITE-ProRule" id="PRU00335"/>
    </source>
</evidence>
<dbReference type="PRINTS" id="PR00455">
    <property type="entry name" value="HTHTETR"/>
</dbReference>
<evidence type="ECO:0000256" key="1">
    <source>
        <dbReference type="ARBA" id="ARBA00022491"/>
    </source>
</evidence>
<proteinExistence type="predicted"/>
<dbReference type="Proteomes" id="UP000321363">
    <property type="component" value="Unassembled WGS sequence"/>
</dbReference>
<dbReference type="InterPro" id="IPR001647">
    <property type="entry name" value="HTH_TetR"/>
</dbReference>
<dbReference type="InterPro" id="IPR009057">
    <property type="entry name" value="Homeodomain-like_sf"/>
</dbReference>
<comment type="caution">
    <text evidence="5">The sequence shown here is derived from an EMBL/GenBank/DDBJ whole genome shotgun (WGS) entry which is preliminary data.</text>
</comment>
<accession>A0A5C6W2A3</accession>
<keyword evidence="2 3" id="KW-0238">DNA-binding</keyword>
<sequence length="297" mass="34692">MSFPHEDVIFLDAKRKLIIETATTIFAEKGYHTTSVQEIAEKCSMSKASLYKLFTSKEDLFIAVFEYHQNIMFEKASTYSFDPSLTPKELLIKQLCTQIEDFIDRKDFIMMQIKEIPVTENNKLKDILIKVRSRIVLWQKNMLIGAYGDEIEPYIWDITITLHGILKEYILQASEHKHVDRHAALEIATYIVDRLDIISNDLISAKPKPLFTEEILKSFPSHSDHIYNHLNKIAKYIQTLEDQTHREKLANSLEMLKKELNTTQQRVFLIEALLHYFKQEEQLKMTIIELQSLILGG</sequence>
<evidence type="ECO:0000259" key="4">
    <source>
        <dbReference type="PROSITE" id="PS50977"/>
    </source>
</evidence>
<keyword evidence="1" id="KW-0678">Repressor</keyword>
<feature type="DNA-binding region" description="H-T-H motif" evidence="3">
    <location>
        <begin position="35"/>
        <end position="54"/>
    </location>
</feature>
<name>A0A5C6W2A3_9BACI</name>
<dbReference type="PROSITE" id="PS50977">
    <property type="entry name" value="HTH_TETR_2"/>
    <property type="match status" value="1"/>
</dbReference>
<evidence type="ECO:0000313" key="5">
    <source>
        <dbReference type="EMBL" id="TXC89852.1"/>
    </source>
</evidence>
<reference evidence="5 6" key="1">
    <citation type="journal article" date="2005" name="Int. J. Syst. Evol. Microbiol.">
        <title>Bacillus litoralis sp. nov., isolated from a tidal flat of the Yellow Sea in Korea.</title>
        <authorList>
            <person name="Yoon J.H."/>
            <person name="Oh T.K."/>
        </authorList>
    </citation>
    <scope>NUCLEOTIDE SEQUENCE [LARGE SCALE GENOMIC DNA]</scope>
    <source>
        <strain evidence="5 6">SW-211</strain>
    </source>
</reference>
<dbReference type="Pfam" id="PF00440">
    <property type="entry name" value="TetR_N"/>
    <property type="match status" value="1"/>
</dbReference>
<dbReference type="AlphaFoldDB" id="A0A5C6W2A3"/>
<dbReference type="Gene3D" id="1.10.357.10">
    <property type="entry name" value="Tetracycline Repressor, domain 2"/>
    <property type="match status" value="1"/>
</dbReference>
<dbReference type="GO" id="GO:0003677">
    <property type="term" value="F:DNA binding"/>
    <property type="evidence" value="ECO:0007669"/>
    <property type="project" value="UniProtKB-UniRule"/>
</dbReference>
<protein>
    <submittedName>
        <fullName evidence="5">TetR/AcrR family transcriptional regulator</fullName>
    </submittedName>
</protein>
<evidence type="ECO:0000256" key="2">
    <source>
        <dbReference type="ARBA" id="ARBA00023125"/>
    </source>
</evidence>
<organism evidence="5 6">
    <name type="scientific">Metabacillus litoralis</name>
    <dbReference type="NCBI Taxonomy" id="152268"/>
    <lineage>
        <taxon>Bacteria</taxon>
        <taxon>Bacillati</taxon>
        <taxon>Bacillota</taxon>
        <taxon>Bacilli</taxon>
        <taxon>Bacillales</taxon>
        <taxon>Bacillaceae</taxon>
        <taxon>Metabacillus</taxon>
    </lineage>
</organism>
<evidence type="ECO:0000313" key="6">
    <source>
        <dbReference type="Proteomes" id="UP000321363"/>
    </source>
</evidence>
<dbReference type="PANTHER" id="PTHR43479">
    <property type="entry name" value="ACREF/ENVCD OPERON REPRESSOR-RELATED"/>
    <property type="match status" value="1"/>
</dbReference>
<dbReference type="EMBL" id="VOQF01000008">
    <property type="protein sequence ID" value="TXC89852.1"/>
    <property type="molecule type" value="Genomic_DNA"/>
</dbReference>
<feature type="domain" description="HTH tetR-type" evidence="4">
    <location>
        <begin position="12"/>
        <end position="72"/>
    </location>
</feature>
<dbReference type="PANTHER" id="PTHR43479:SF22">
    <property type="entry name" value="TRANSCRIPTIONAL REGULATOR, TETR FAMILY"/>
    <property type="match status" value="1"/>
</dbReference>
<dbReference type="InterPro" id="IPR050624">
    <property type="entry name" value="HTH-type_Tx_Regulator"/>
</dbReference>
<gene>
    <name evidence="5" type="ORF">FS935_15955</name>
</gene>